<reference evidence="2" key="1">
    <citation type="submission" date="2022-06" db="EMBL/GenBank/DDBJ databases">
        <authorList>
            <person name="Sun Q."/>
        </authorList>
    </citation>
    <scope>NUCLEOTIDE SEQUENCE</scope>
    <source>
        <strain evidence="2">S101</strain>
    </source>
</reference>
<dbReference type="PANTHER" id="PTHR33303:SF2">
    <property type="entry name" value="COA-BINDING DOMAIN-CONTAINING PROTEIN"/>
    <property type="match status" value="1"/>
</dbReference>
<dbReference type="Proteomes" id="UP001155380">
    <property type="component" value="Unassembled WGS sequence"/>
</dbReference>
<dbReference type="RefSeq" id="WP_250912689.1">
    <property type="nucleotide sequence ID" value="NZ_JAMXLX010000001.1"/>
</dbReference>
<dbReference type="SUPFAM" id="SSF51735">
    <property type="entry name" value="NAD(P)-binding Rossmann-fold domains"/>
    <property type="match status" value="1"/>
</dbReference>
<evidence type="ECO:0000259" key="1">
    <source>
        <dbReference type="SMART" id="SM00881"/>
    </source>
</evidence>
<protein>
    <submittedName>
        <fullName evidence="2">CoA-binding protein</fullName>
    </submittedName>
</protein>
<evidence type="ECO:0000313" key="3">
    <source>
        <dbReference type="Proteomes" id="UP001155380"/>
    </source>
</evidence>
<gene>
    <name evidence="2" type="ORF">NBH21_04310</name>
</gene>
<dbReference type="SMART" id="SM00881">
    <property type="entry name" value="CoA_binding"/>
    <property type="match status" value="1"/>
</dbReference>
<accession>A0AAJ1BTC8</accession>
<dbReference type="Gene3D" id="3.40.50.720">
    <property type="entry name" value="NAD(P)-binding Rossmann-like Domain"/>
    <property type="match status" value="1"/>
</dbReference>
<proteinExistence type="predicted"/>
<dbReference type="InterPro" id="IPR003781">
    <property type="entry name" value="CoA-bd"/>
</dbReference>
<evidence type="ECO:0000313" key="2">
    <source>
        <dbReference type="EMBL" id="MCO5955989.1"/>
    </source>
</evidence>
<dbReference type="AlphaFoldDB" id="A0AAJ1BTC8"/>
<dbReference type="EMBL" id="JAMXLX010000001">
    <property type="protein sequence ID" value="MCO5955989.1"/>
    <property type="molecule type" value="Genomic_DNA"/>
</dbReference>
<feature type="domain" description="CoA-binding" evidence="1">
    <location>
        <begin position="14"/>
        <end position="111"/>
    </location>
</feature>
<dbReference type="InterPro" id="IPR036291">
    <property type="entry name" value="NAD(P)-bd_dom_sf"/>
</dbReference>
<organism evidence="2 3">
    <name type="scientific">Ciceribacter sichuanensis</name>
    <dbReference type="NCBI Taxonomy" id="2949647"/>
    <lineage>
        <taxon>Bacteria</taxon>
        <taxon>Pseudomonadati</taxon>
        <taxon>Pseudomonadota</taxon>
        <taxon>Alphaproteobacteria</taxon>
        <taxon>Hyphomicrobiales</taxon>
        <taxon>Rhizobiaceae</taxon>
        <taxon>Ciceribacter</taxon>
    </lineage>
</organism>
<sequence>MRHDSYPAAYLAEILHSAKTVAILGASVDNRRPSHWITGFLLGKGYRVFPVNPKYAGQTMLGQPIYARLIDIPVDIDIVDVFRRADQFGAVVEEVLRLPELPRAIWGQLGVRDDEAASRAEAAGVRVVMDRALVSEYPLVYELQHASRPRSAA</sequence>
<comment type="caution">
    <text evidence="2">The sequence shown here is derived from an EMBL/GenBank/DDBJ whole genome shotgun (WGS) entry which is preliminary data.</text>
</comment>
<name>A0AAJ1BTC8_9HYPH</name>
<dbReference type="Pfam" id="PF13380">
    <property type="entry name" value="CoA_binding_2"/>
    <property type="match status" value="1"/>
</dbReference>
<dbReference type="PANTHER" id="PTHR33303">
    <property type="entry name" value="CYTOPLASMIC PROTEIN-RELATED"/>
    <property type="match status" value="1"/>
</dbReference>